<protein>
    <submittedName>
        <fullName evidence="1">Uncharacterized protein</fullName>
    </submittedName>
</protein>
<dbReference type="EMBL" id="BRLB01000002">
    <property type="protein sequence ID" value="GKX29043.1"/>
    <property type="molecule type" value="Genomic_DNA"/>
</dbReference>
<evidence type="ECO:0000313" key="1">
    <source>
        <dbReference type="EMBL" id="GKX29043.1"/>
    </source>
</evidence>
<organism evidence="1 2">
    <name type="scientific">Vallitalea longa</name>
    <dbReference type="NCBI Taxonomy" id="2936439"/>
    <lineage>
        <taxon>Bacteria</taxon>
        <taxon>Bacillati</taxon>
        <taxon>Bacillota</taxon>
        <taxon>Clostridia</taxon>
        <taxon>Lachnospirales</taxon>
        <taxon>Vallitaleaceae</taxon>
        <taxon>Vallitalea</taxon>
    </lineage>
</organism>
<sequence length="97" mass="11439">MNQMVLINEIMRLTLLVNNVSEHTIFIEYAGHVNTLDCRVHVNGWRKDNKWTKDFHVRLNSDDCGCFMLNKIKEYINDLYMNTEIVELEQKGAECFA</sequence>
<keyword evidence="2" id="KW-1185">Reference proteome</keyword>
<dbReference type="AlphaFoldDB" id="A0A9W6DF33"/>
<dbReference type="Proteomes" id="UP001144256">
    <property type="component" value="Unassembled WGS sequence"/>
</dbReference>
<evidence type="ECO:0000313" key="2">
    <source>
        <dbReference type="Proteomes" id="UP001144256"/>
    </source>
</evidence>
<proteinExistence type="predicted"/>
<gene>
    <name evidence="1" type="ORF">SH1V18_15230</name>
</gene>
<name>A0A9W6DF33_9FIRM</name>
<comment type="caution">
    <text evidence="1">The sequence shown here is derived from an EMBL/GenBank/DDBJ whole genome shotgun (WGS) entry which is preliminary data.</text>
</comment>
<reference evidence="1" key="1">
    <citation type="submission" date="2022-06" db="EMBL/GenBank/DDBJ databases">
        <title>Vallitalea longa sp. nov., an anaerobic bacterium isolated from marine sediment.</title>
        <authorList>
            <person name="Hirano S."/>
            <person name="Terahara T."/>
            <person name="Mori K."/>
            <person name="Hamada M."/>
            <person name="Matsumoto R."/>
            <person name="Kobayashi T."/>
        </authorList>
    </citation>
    <scope>NUCLEOTIDE SEQUENCE</scope>
    <source>
        <strain evidence="1">SH18-1</strain>
    </source>
</reference>
<accession>A0A9W6DF33</accession>